<evidence type="ECO:0000256" key="5">
    <source>
        <dbReference type="ARBA" id="ARBA00022840"/>
    </source>
</evidence>
<keyword evidence="1 10" id="KW-0728">SH3 domain</keyword>
<dbReference type="GeneTree" id="ENSGT00940000161518"/>
<dbReference type="InterPro" id="IPR008266">
    <property type="entry name" value="Tyr_kinase_AS"/>
</dbReference>
<reference evidence="16" key="2">
    <citation type="submission" date="2025-09" db="UniProtKB">
        <authorList>
            <consortium name="Ensembl"/>
        </authorList>
    </citation>
    <scope>IDENTIFICATION</scope>
</reference>
<keyword evidence="6 9" id="KW-0727">SH2 domain</keyword>
<evidence type="ECO:0000259" key="13">
    <source>
        <dbReference type="PROSITE" id="PS50001"/>
    </source>
</evidence>
<keyword evidence="5 11" id="KW-0067">ATP-binding</keyword>
<dbReference type="SUPFAM" id="SSF56112">
    <property type="entry name" value="Protein kinase-like (PK-like)"/>
    <property type="match status" value="1"/>
</dbReference>
<keyword evidence="17" id="KW-1185">Reference proteome</keyword>
<keyword evidence="7 12" id="KW-0829">Tyrosine-protein kinase</keyword>
<dbReference type="GO" id="GO:0005524">
    <property type="term" value="F:ATP binding"/>
    <property type="evidence" value="ECO:0007669"/>
    <property type="project" value="UniProtKB-UniRule"/>
</dbReference>
<dbReference type="PANTHER" id="PTHR24418">
    <property type="entry name" value="TYROSINE-PROTEIN KINASE"/>
    <property type="match status" value="1"/>
</dbReference>
<dbReference type="SMART" id="SM00252">
    <property type="entry name" value="SH2"/>
    <property type="match status" value="1"/>
</dbReference>
<feature type="domain" description="Protein kinase" evidence="15">
    <location>
        <begin position="242"/>
        <end position="494"/>
    </location>
</feature>
<evidence type="ECO:0000256" key="2">
    <source>
        <dbReference type="ARBA" id="ARBA00022679"/>
    </source>
</evidence>
<evidence type="ECO:0000313" key="17">
    <source>
        <dbReference type="Proteomes" id="UP000694569"/>
    </source>
</evidence>
<evidence type="ECO:0000313" key="16">
    <source>
        <dbReference type="Ensembl" id="ENSLLEP00000047840.1"/>
    </source>
</evidence>
<dbReference type="SUPFAM" id="SSF50044">
    <property type="entry name" value="SH3-domain"/>
    <property type="match status" value="1"/>
</dbReference>
<dbReference type="FunFam" id="3.30.200.20:FF:000053">
    <property type="entry name" value="Tyrosine-protein kinase"/>
    <property type="match status" value="1"/>
</dbReference>
<evidence type="ECO:0000256" key="12">
    <source>
        <dbReference type="RuleBase" id="RU362096"/>
    </source>
</evidence>
<comment type="similarity">
    <text evidence="12">Belongs to the protein kinase superfamily. Tyr protein kinase family.</text>
</comment>
<keyword evidence="2 12" id="KW-0808">Transferase</keyword>
<dbReference type="Gene3D" id="1.10.510.10">
    <property type="entry name" value="Transferase(Phosphotransferase) domain 1"/>
    <property type="match status" value="1"/>
</dbReference>
<dbReference type="PROSITE" id="PS50002">
    <property type="entry name" value="SH3"/>
    <property type="match status" value="1"/>
</dbReference>
<feature type="domain" description="SH2" evidence="13">
    <location>
        <begin position="114"/>
        <end position="206"/>
    </location>
</feature>
<dbReference type="Proteomes" id="UP000694569">
    <property type="component" value="Unplaced"/>
</dbReference>
<dbReference type="OrthoDB" id="28230at2759"/>
<dbReference type="InterPro" id="IPR001452">
    <property type="entry name" value="SH3_domain"/>
</dbReference>
<dbReference type="Pfam" id="PF07714">
    <property type="entry name" value="PK_Tyr_Ser-Thr"/>
    <property type="match status" value="1"/>
</dbReference>
<dbReference type="InterPro" id="IPR036860">
    <property type="entry name" value="SH2_dom_sf"/>
</dbReference>
<evidence type="ECO:0000256" key="11">
    <source>
        <dbReference type="PROSITE-ProRule" id="PRU10141"/>
    </source>
</evidence>
<dbReference type="InterPro" id="IPR000980">
    <property type="entry name" value="SH2"/>
</dbReference>
<dbReference type="InterPro" id="IPR001245">
    <property type="entry name" value="Ser-Thr/Tyr_kinase_cat_dom"/>
</dbReference>
<dbReference type="InterPro" id="IPR017441">
    <property type="entry name" value="Protein_kinase_ATP_BS"/>
</dbReference>
<dbReference type="SUPFAM" id="SSF55550">
    <property type="entry name" value="SH2 domain"/>
    <property type="match status" value="1"/>
</dbReference>
<proteinExistence type="inferred from homology"/>
<evidence type="ECO:0000256" key="10">
    <source>
        <dbReference type="PROSITE-ProRule" id="PRU00192"/>
    </source>
</evidence>
<dbReference type="InterPro" id="IPR036028">
    <property type="entry name" value="SH3-like_dom_sf"/>
</dbReference>
<evidence type="ECO:0000256" key="6">
    <source>
        <dbReference type="ARBA" id="ARBA00022999"/>
    </source>
</evidence>
<dbReference type="Gene3D" id="3.30.505.10">
    <property type="entry name" value="SH2 domain"/>
    <property type="match status" value="1"/>
</dbReference>
<dbReference type="AlphaFoldDB" id="A0A8C5R727"/>
<dbReference type="EC" id="2.7.10.2" evidence="12"/>
<evidence type="ECO:0000256" key="9">
    <source>
        <dbReference type="PROSITE-ProRule" id="PRU00191"/>
    </source>
</evidence>
<dbReference type="FunFam" id="1.10.510.10:FF:000554">
    <property type="entry name" value="Predicted protein"/>
    <property type="match status" value="1"/>
</dbReference>
<dbReference type="GO" id="GO:0004715">
    <property type="term" value="F:non-membrane spanning protein tyrosine kinase activity"/>
    <property type="evidence" value="ECO:0007669"/>
    <property type="project" value="UniProtKB-EC"/>
</dbReference>
<dbReference type="InterPro" id="IPR011009">
    <property type="entry name" value="Kinase-like_dom_sf"/>
</dbReference>
<dbReference type="InterPro" id="IPR020635">
    <property type="entry name" value="Tyr_kinase_cat_dom"/>
</dbReference>
<evidence type="ECO:0000256" key="7">
    <source>
        <dbReference type="ARBA" id="ARBA00023137"/>
    </source>
</evidence>
<dbReference type="PROSITE" id="PS50011">
    <property type="entry name" value="PROTEIN_KINASE_DOM"/>
    <property type="match status" value="1"/>
</dbReference>
<name>A0A8C5R727_9ANUR</name>
<feature type="binding site" evidence="11">
    <location>
        <position position="270"/>
    </location>
    <ligand>
        <name>ATP</name>
        <dbReference type="ChEBI" id="CHEBI:30616"/>
    </ligand>
</feature>
<evidence type="ECO:0000256" key="3">
    <source>
        <dbReference type="ARBA" id="ARBA00022741"/>
    </source>
</evidence>
<dbReference type="InterPro" id="IPR050198">
    <property type="entry name" value="Non-receptor_tyrosine_kinases"/>
</dbReference>
<evidence type="ECO:0000256" key="8">
    <source>
        <dbReference type="ARBA" id="ARBA00051245"/>
    </source>
</evidence>
<evidence type="ECO:0000256" key="1">
    <source>
        <dbReference type="ARBA" id="ARBA00022443"/>
    </source>
</evidence>
<dbReference type="Pfam" id="PF00018">
    <property type="entry name" value="SH3_1"/>
    <property type="match status" value="1"/>
</dbReference>
<dbReference type="PROSITE" id="PS50001">
    <property type="entry name" value="SH2"/>
    <property type="match status" value="1"/>
</dbReference>
<dbReference type="Gene3D" id="2.30.30.40">
    <property type="entry name" value="SH3 Domains"/>
    <property type="match status" value="1"/>
</dbReference>
<dbReference type="Ensembl" id="ENSLLET00000049716.1">
    <property type="protein sequence ID" value="ENSLLEP00000047840.1"/>
    <property type="gene ID" value="ENSLLEG00000030199.1"/>
</dbReference>
<dbReference type="PROSITE" id="PS00107">
    <property type="entry name" value="PROTEIN_KINASE_ATP"/>
    <property type="match status" value="1"/>
</dbReference>
<sequence length="500" mass="57428">MESFVKKNMSCFHCLWVKIWPEVENPQEMIVTVGSQMQEYRPKADLLKALYDFTARSTEELSVYEGEELCKIKEDGDYVIVRKLTGTMEVGMVPANYVTFIQNPIHSDAVSEQGFMNVENRLEAESLLLTPLNASGSYLIRPSDSKPGLYSLSVRKENKVIHFLIQKTDRGEFFLQEGRAFLTIHELINFHKTNWKLLNAPLRQPCQVSSQDNVSNFGDYSSINEFQDVSLQDEWERPRSEFRLVTKLGEGFFGEVWKAVWKNTTPVAIKTFKKEHLIHSDMEKEMTALKSLSHPNLIQLLAICSTDEPVYIVTELMTKGNLNEFLKSPEGVILGHIEFLFVICQIAEGMSYLESKKVVHRDLASRNILVGEDLVCKIADFGLARLLKDDLYSPERNRAIPVKWTAPEAIARGKFSTKSDVWAFGILVYEVYTFGQMPYKDMTNQEVAMKVDRGYRLPQTSNCSPQIYGLMMECWHKKAEDRPSFHDIVQKLYVIEHTIN</sequence>
<organism evidence="16 17">
    <name type="scientific">Leptobrachium leishanense</name>
    <name type="common">Leishan spiny toad</name>
    <dbReference type="NCBI Taxonomy" id="445787"/>
    <lineage>
        <taxon>Eukaryota</taxon>
        <taxon>Metazoa</taxon>
        <taxon>Chordata</taxon>
        <taxon>Craniata</taxon>
        <taxon>Vertebrata</taxon>
        <taxon>Euteleostomi</taxon>
        <taxon>Amphibia</taxon>
        <taxon>Batrachia</taxon>
        <taxon>Anura</taxon>
        <taxon>Pelobatoidea</taxon>
        <taxon>Megophryidae</taxon>
        <taxon>Leptobrachium</taxon>
    </lineage>
</organism>
<dbReference type="Pfam" id="PF00017">
    <property type="entry name" value="SH2"/>
    <property type="match status" value="1"/>
</dbReference>
<protein>
    <recommendedName>
        <fullName evidence="12">Tyrosine-protein kinase</fullName>
        <ecNumber evidence="12">2.7.10.2</ecNumber>
    </recommendedName>
</protein>
<evidence type="ECO:0000259" key="14">
    <source>
        <dbReference type="PROSITE" id="PS50002"/>
    </source>
</evidence>
<keyword evidence="4 12" id="KW-0418">Kinase</keyword>
<evidence type="ECO:0000256" key="4">
    <source>
        <dbReference type="ARBA" id="ARBA00022777"/>
    </source>
</evidence>
<evidence type="ECO:0000259" key="15">
    <source>
        <dbReference type="PROSITE" id="PS50011"/>
    </source>
</evidence>
<dbReference type="SMART" id="SM00219">
    <property type="entry name" value="TyrKc"/>
    <property type="match status" value="1"/>
</dbReference>
<comment type="catalytic activity">
    <reaction evidence="8 12">
        <text>L-tyrosyl-[protein] + ATP = O-phospho-L-tyrosyl-[protein] + ADP + H(+)</text>
        <dbReference type="Rhea" id="RHEA:10596"/>
        <dbReference type="Rhea" id="RHEA-COMP:10136"/>
        <dbReference type="Rhea" id="RHEA-COMP:20101"/>
        <dbReference type="ChEBI" id="CHEBI:15378"/>
        <dbReference type="ChEBI" id="CHEBI:30616"/>
        <dbReference type="ChEBI" id="CHEBI:46858"/>
        <dbReference type="ChEBI" id="CHEBI:61978"/>
        <dbReference type="ChEBI" id="CHEBI:456216"/>
        <dbReference type="EC" id="2.7.10.2"/>
    </reaction>
</comment>
<reference evidence="16" key="1">
    <citation type="submission" date="2025-08" db="UniProtKB">
        <authorList>
            <consortium name="Ensembl"/>
        </authorList>
    </citation>
    <scope>IDENTIFICATION</scope>
</reference>
<dbReference type="InterPro" id="IPR000719">
    <property type="entry name" value="Prot_kinase_dom"/>
</dbReference>
<dbReference type="PROSITE" id="PS00109">
    <property type="entry name" value="PROTEIN_KINASE_TYR"/>
    <property type="match status" value="1"/>
</dbReference>
<accession>A0A8C5R727</accession>
<keyword evidence="3 11" id="KW-0547">Nucleotide-binding</keyword>
<dbReference type="PRINTS" id="PR00109">
    <property type="entry name" value="TYRKINASE"/>
</dbReference>
<feature type="domain" description="SH3" evidence="14">
    <location>
        <begin position="42"/>
        <end position="103"/>
    </location>
</feature>
<dbReference type="PRINTS" id="PR00401">
    <property type="entry name" value="SH2DOMAIN"/>
</dbReference>
<dbReference type="SMART" id="SM00326">
    <property type="entry name" value="SH3"/>
    <property type="match status" value="1"/>
</dbReference>